<dbReference type="EMBL" id="ML991815">
    <property type="protein sequence ID" value="KAF2232474.1"/>
    <property type="molecule type" value="Genomic_DNA"/>
</dbReference>
<gene>
    <name evidence="1" type="ORF">EV356DRAFT_248654</name>
</gene>
<evidence type="ECO:0000313" key="1">
    <source>
        <dbReference type="EMBL" id="KAF2232474.1"/>
    </source>
</evidence>
<keyword evidence="2" id="KW-1185">Reference proteome</keyword>
<dbReference type="OrthoDB" id="6058203at2759"/>
<dbReference type="AlphaFoldDB" id="A0A6A6H2Z6"/>
<evidence type="ECO:0000313" key="2">
    <source>
        <dbReference type="Proteomes" id="UP000800092"/>
    </source>
</evidence>
<protein>
    <submittedName>
        <fullName evidence="1">Uncharacterized protein</fullName>
    </submittedName>
</protein>
<accession>A0A6A6H2Z6</accession>
<organism evidence="1 2">
    <name type="scientific">Viridothelium virens</name>
    <name type="common">Speckled blister lichen</name>
    <name type="synonym">Trypethelium virens</name>
    <dbReference type="NCBI Taxonomy" id="1048519"/>
    <lineage>
        <taxon>Eukaryota</taxon>
        <taxon>Fungi</taxon>
        <taxon>Dikarya</taxon>
        <taxon>Ascomycota</taxon>
        <taxon>Pezizomycotina</taxon>
        <taxon>Dothideomycetes</taxon>
        <taxon>Dothideomycetes incertae sedis</taxon>
        <taxon>Trypetheliales</taxon>
        <taxon>Trypetheliaceae</taxon>
        <taxon>Viridothelium</taxon>
    </lineage>
</organism>
<sequence length="223" mass="24334">MAKFSLGPTFATYHRCKVRGLFANDKTCLNTALHVGFKHEHPKQIYLVKSGRDSSACSPLEVGIFYNHTKLFTVAKLDGFDGTIMPSIGPILAISAGGTRIATAHWKGVLVWAIDPEAFLDPFEDPSVDVKELDSADDSEYASSCGHSFYQVYERVGKAVVIPPVELPNDSVVHKLAFVGEDKLYGLTGHGLVSWDMRVGCAGRQTKRSFDKLNGVDSLVQDA</sequence>
<dbReference type="Proteomes" id="UP000800092">
    <property type="component" value="Unassembled WGS sequence"/>
</dbReference>
<proteinExistence type="predicted"/>
<reference evidence="1" key="1">
    <citation type="journal article" date="2020" name="Stud. Mycol.">
        <title>101 Dothideomycetes genomes: a test case for predicting lifestyles and emergence of pathogens.</title>
        <authorList>
            <person name="Haridas S."/>
            <person name="Albert R."/>
            <person name="Binder M."/>
            <person name="Bloem J."/>
            <person name="Labutti K."/>
            <person name="Salamov A."/>
            <person name="Andreopoulos B."/>
            <person name="Baker S."/>
            <person name="Barry K."/>
            <person name="Bills G."/>
            <person name="Bluhm B."/>
            <person name="Cannon C."/>
            <person name="Castanera R."/>
            <person name="Culley D."/>
            <person name="Daum C."/>
            <person name="Ezra D."/>
            <person name="Gonzalez J."/>
            <person name="Henrissat B."/>
            <person name="Kuo A."/>
            <person name="Liang C."/>
            <person name="Lipzen A."/>
            <person name="Lutzoni F."/>
            <person name="Magnuson J."/>
            <person name="Mondo S."/>
            <person name="Nolan M."/>
            <person name="Ohm R."/>
            <person name="Pangilinan J."/>
            <person name="Park H.-J."/>
            <person name="Ramirez L."/>
            <person name="Alfaro M."/>
            <person name="Sun H."/>
            <person name="Tritt A."/>
            <person name="Yoshinaga Y."/>
            <person name="Zwiers L.-H."/>
            <person name="Turgeon B."/>
            <person name="Goodwin S."/>
            <person name="Spatafora J."/>
            <person name="Crous P."/>
            <person name="Grigoriev I."/>
        </authorList>
    </citation>
    <scope>NUCLEOTIDE SEQUENCE</scope>
    <source>
        <strain evidence="1">Tuck. ex Michener</strain>
    </source>
</reference>
<name>A0A6A6H2Z6_VIRVR</name>